<organism evidence="2 3">
    <name type="scientific">Candidatus Methylocalor cossyra</name>
    <dbReference type="NCBI Taxonomy" id="3108543"/>
    <lineage>
        <taxon>Bacteria</taxon>
        <taxon>Pseudomonadati</taxon>
        <taxon>Pseudomonadota</taxon>
        <taxon>Gammaproteobacteria</taxon>
        <taxon>Methylococcales</taxon>
        <taxon>Methylococcaceae</taxon>
        <taxon>Candidatus Methylocalor</taxon>
    </lineage>
</organism>
<evidence type="ECO:0000313" key="2">
    <source>
        <dbReference type="EMBL" id="CAL1240054.1"/>
    </source>
</evidence>
<feature type="region of interest" description="Disordered" evidence="1">
    <location>
        <begin position="22"/>
        <end position="41"/>
    </location>
</feature>
<evidence type="ECO:0000256" key="1">
    <source>
        <dbReference type="SAM" id="MobiDB-lite"/>
    </source>
</evidence>
<gene>
    <name evidence="2" type="ORF">MECH1_V1_1278</name>
</gene>
<accession>A0ABM9NHF7</accession>
<keyword evidence="3" id="KW-1185">Reference proteome</keyword>
<protein>
    <submittedName>
        <fullName evidence="2">Uncharacterized protein</fullName>
    </submittedName>
</protein>
<dbReference type="Proteomes" id="UP001497493">
    <property type="component" value="Chromosome"/>
</dbReference>
<name>A0ABM9NHF7_9GAMM</name>
<reference evidence="2 3" key="1">
    <citation type="submission" date="2024-04" db="EMBL/GenBank/DDBJ databases">
        <authorList>
            <person name="Cremers G."/>
        </authorList>
    </citation>
    <scope>NUCLEOTIDE SEQUENCE [LARGE SCALE GENOMIC DNA]</scope>
    <source>
        <strain evidence="2">MeCH1-AG</strain>
    </source>
</reference>
<evidence type="ECO:0000313" key="3">
    <source>
        <dbReference type="Proteomes" id="UP001497493"/>
    </source>
</evidence>
<dbReference type="EMBL" id="OZ026884">
    <property type="protein sequence ID" value="CAL1240054.1"/>
    <property type="molecule type" value="Genomic_DNA"/>
</dbReference>
<sequence>MGAAKVPGEGFKAQPAVPQEAIGAYGSQLDNRYPNKGGVNE</sequence>
<proteinExistence type="predicted"/>